<name>A0A1L4D0S9_9BACT</name>
<accession>A0A1L4D0S9</accession>
<dbReference type="RefSeq" id="WP_148697550.1">
    <property type="nucleotide sequence ID" value="NZ_CP017834.1"/>
</dbReference>
<gene>
    <name evidence="1" type="ORF">AXG55_07765</name>
</gene>
<dbReference type="STRING" id="1915309.AXG55_07765"/>
<sequence length="253" mass="29332">MKSHTLVKIIFAILSFFLLISNTYSEDSSFEISVGLLPPQVIKLNKTKPEGLFIEVLTEALENSHIPYKIKISPWKRAVEENASTNQLYYLIRTPARETKYSWITSLYEDPSALYNLKDSPTIRNFDDFKKLKNIGTFAGGAGESLLKYLGFEKQIYYCKDDEQCIKLLIDGTLDGWFSQNLKSKYLMKKLKIEKMFNKEFILFNGQGYLAASLNMSKKDQDIIRNSMEKFKKNSKYRHILKMYGAKPPETHK</sequence>
<dbReference type="PANTHER" id="PTHR38834:SF3">
    <property type="entry name" value="SOLUTE-BINDING PROTEIN FAMILY 3_N-TERMINAL DOMAIN-CONTAINING PROTEIN"/>
    <property type="match status" value="1"/>
</dbReference>
<dbReference type="Proteomes" id="UP000184731">
    <property type="component" value="Chromosome"/>
</dbReference>
<proteinExistence type="predicted"/>
<dbReference type="OrthoDB" id="5297752at2"/>
<evidence type="ECO:0000313" key="2">
    <source>
        <dbReference type="Proteomes" id="UP000184731"/>
    </source>
</evidence>
<evidence type="ECO:0000313" key="1">
    <source>
        <dbReference type="EMBL" id="APJ03806.1"/>
    </source>
</evidence>
<reference evidence="1 2" key="1">
    <citation type="submission" date="2016-10" db="EMBL/GenBank/DDBJ databases">
        <title>Silvanigrella aquatica sp. nov., isolated from a freshwater lake located in the Black Forest, Germany, description of Silvanigrellaceae fam. nov., Silvanigrellales ord. nov., reclassification of the order Bdellovibrionales in the class Oligoflexia, reclassification of the families Bacteriovoracaceae and Halobacteriovoraceae in the new order Bacteriovoracales ord. nov., and reclassification of the family Pseudobacteriovoracaceae in the order Oligoflexiales.</title>
        <authorList>
            <person name="Hahn M.W."/>
            <person name="Schmidt J."/>
            <person name="Koll U."/>
            <person name="Rohde M."/>
            <person name="Verbag S."/>
            <person name="Pitt A."/>
            <person name="Nakai R."/>
            <person name="Naganuma T."/>
            <person name="Lang E."/>
        </authorList>
    </citation>
    <scope>NUCLEOTIDE SEQUENCE [LARGE SCALE GENOMIC DNA]</scope>
    <source>
        <strain evidence="1 2">MWH-Nonnen-W8red</strain>
    </source>
</reference>
<keyword evidence="2" id="KW-1185">Reference proteome</keyword>
<dbReference type="Gene3D" id="3.40.190.10">
    <property type="entry name" value="Periplasmic binding protein-like II"/>
    <property type="match status" value="2"/>
</dbReference>
<dbReference type="PANTHER" id="PTHR38834">
    <property type="entry name" value="PERIPLASMIC SUBSTRATE BINDING PROTEIN FAMILY 3"/>
    <property type="match status" value="1"/>
</dbReference>
<dbReference type="AlphaFoldDB" id="A0A1L4D0S9"/>
<dbReference type="KEGG" id="saqi:AXG55_07765"/>
<organism evidence="1 2">
    <name type="scientific">Silvanigrella aquatica</name>
    <dbReference type="NCBI Taxonomy" id="1915309"/>
    <lineage>
        <taxon>Bacteria</taxon>
        <taxon>Pseudomonadati</taxon>
        <taxon>Bdellovibrionota</taxon>
        <taxon>Oligoflexia</taxon>
        <taxon>Silvanigrellales</taxon>
        <taxon>Silvanigrellaceae</taxon>
        <taxon>Silvanigrella</taxon>
    </lineage>
</organism>
<protein>
    <submittedName>
        <fullName evidence="1">Uncharacterized protein</fullName>
    </submittedName>
</protein>
<dbReference type="SUPFAM" id="SSF53850">
    <property type="entry name" value="Periplasmic binding protein-like II"/>
    <property type="match status" value="1"/>
</dbReference>
<dbReference type="EMBL" id="CP017834">
    <property type="protein sequence ID" value="APJ03806.1"/>
    <property type="molecule type" value="Genomic_DNA"/>
</dbReference>